<dbReference type="AlphaFoldDB" id="A0A9X1IB75"/>
<evidence type="ECO:0000256" key="2">
    <source>
        <dbReference type="ARBA" id="ARBA00022679"/>
    </source>
</evidence>
<keyword evidence="4" id="KW-1185">Reference proteome</keyword>
<accession>A0A9X1IB75</accession>
<evidence type="ECO:0000256" key="1">
    <source>
        <dbReference type="ARBA" id="ARBA00022676"/>
    </source>
</evidence>
<dbReference type="RefSeq" id="WP_226605258.1">
    <property type="nucleotide sequence ID" value="NZ_JAJAQI010000005.1"/>
</dbReference>
<organism evidence="3 4">
    <name type="scientific">Roseicella aerolata</name>
    <dbReference type="NCBI Taxonomy" id="2883479"/>
    <lineage>
        <taxon>Bacteria</taxon>
        <taxon>Pseudomonadati</taxon>
        <taxon>Pseudomonadota</taxon>
        <taxon>Alphaproteobacteria</taxon>
        <taxon>Acetobacterales</taxon>
        <taxon>Roseomonadaceae</taxon>
        <taxon>Roseicella</taxon>
    </lineage>
</organism>
<sequence>MPTVSLFGLSFADLPLQATAGWLAARPADAPFGYVVTPNADHLARMIRMPEMRRLYDAALLRLLDSRVVARAALLAGLPVPEVVPGSDLTAHLLRSVIDPEEPITILGMEEEAVAELARRQGLRRIAHHNPPMGFDEDDAAMERAIRFIEQHPARFTFLAVGSPRQCRVAHAVARRGRARGIGLCIGASLLFLSGHERRAPRPVQRAGLEWAWRLALDPRRLARRYLVDSPQVMLLLREEARARRSTTAALPGECGRGPGR</sequence>
<dbReference type="PANTHER" id="PTHR34136:SF1">
    <property type="entry name" value="UDP-N-ACETYL-D-MANNOSAMINURONIC ACID TRANSFERASE"/>
    <property type="match status" value="1"/>
</dbReference>
<keyword evidence="2" id="KW-0808">Transferase</keyword>
<comment type="caution">
    <text evidence="3">The sequence shown here is derived from an EMBL/GenBank/DDBJ whole genome shotgun (WGS) entry which is preliminary data.</text>
</comment>
<gene>
    <name evidence="3" type="ORF">LHA35_04915</name>
</gene>
<dbReference type="CDD" id="cd06533">
    <property type="entry name" value="Glyco_transf_WecG_TagA"/>
    <property type="match status" value="1"/>
</dbReference>
<name>A0A9X1IB75_9PROT</name>
<evidence type="ECO:0000313" key="4">
    <source>
        <dbReference type="Proteomes" id="UP001139311"/>
    </source>
</evidence>
<keyword evidence="1" id="KW-0328">Glycosyltransferase</keyword>
<proteinExistence type="predicted"/>
<dbReference type="GO" id="GO:0016758">
    <property type="term" value="F:hexosyltransferase activity"/>
    <property type="evidence" value="ECO:0007669"/>
    <property type="project" value="TreeGrafter"/>
</dbReference>
<dbReference type="Pfam" id="PF03808">
    <property type="entry name" value="Glyco_tran_WecG"/>
    <property type="match status" value="1"/>
</dbReference>
<protein>
    <submittedName>
        <fullName evidence="3">WecB/TagA/CpsF family glycosyltransferase</fullName>
    </submittedName>
</protein>
<evidence type="ECO:0000313" key="3">
    <source>
        <dbReference type="EMBL" id="MCB4821071.1"/>
    </source>
</evidence>
<dbReference type="PANTHER" id="PTHR34136">
    <property type="match status" value="1"/>
</dbReference>
<dbReference type="EMBL" id="JAJAQI010000005">
    <property type="protein sequence ID" value="MCB4821071.1"/>
    <property type="molecule type" value="Genomic_DNA"/>
</dbReference>
<dbReference type="Proteomes" id="UP001139311">
    <property type="component" value="Unassembled WGS sequence"/>
</dbReference>
<reference evidence="3" key="1">
    <citation type="submission" date="2021-10" db="EMBL/GenBank/DDBJ databases">
        <title>Roseicella aerolatum sp. nov., isolated from aerosols of e-waste dismantling site.</title>
        <authorList>
            <person name="Qin T."/>
        </authorList>
    </citation>
    <scope>NUCLEOTIDE SEQUENCE</scope>
    <source>
        <strain evidence="3">GB24</strain>
    </source>
</reference>
<dbReference type="InterPro" id="IPR004629">
    <property type="entry name" value="WecG_TagA_CpsF"/>
</dbReference>